<comment type="caution">
    <text evidence="2">The sequence shown here is derived from an EMBL/GenBank/DDBJ whole genome shotgun (WGS) entry which is preliminary data.</text>
</comment>
<accession>A0AAP0BBD0</accession>
<gene>
    <name evidence="2" type="ORF">KSP39_PZI014543</name>
</gene>
<feature type="compositionally biased region" description="Basic and acidic residues" evidence="1">
    <location>
        <begin position="1"/>
        <end position="37"/>
    </location>
</feature>
<evidence type="ECO:0000313" key="3">
    <source>
        <dbReference type="Proteomes" id="UP001418222"/>
    </source>
</evidence>
<reference evidence="2 3" key="1">
    <citation type="journal article" date="2022" name="Nat. Plants">
        <title>Genomes of leafy and leafless Platanthera orchids illuminate the evolution of mycoheterotrophy.</title>
        <authorList>
            <person name="Li M.H."/>
            <person name="Liu K.W."/>
            <person name="Li Z."/>
            <person name="Lu H.C."/>
            <person name="Ye Q.L."/>
            <person name="Zhang D."/>
            <person name="Wang J.Y."/>
            <person name="Li Y.F."/>
            <person name="Zhong Z.M."/>
            <person name="Liu X."/>
            <person name="Yu X."/>
            <person name="Liu D.K."/>
            <person name="Tu X.D."/>
            <person name="Liu B."/>
            <person name="Hao Y."/>
            <person name="Liao X.Y."/>
            <person name="Jiang Y.T."/>
            <person name="Sun W.H."/>
            <person name="Chen J."/>
            <person name="Chen Y.Q."/>
            <person name="Ai Y."/>
            <person name="Zhai J.W."/>
            <person name="Wu S.S."/>
            <person name="Zhou Z."/>
            <person name="Hsiao Y.Y."/>
            <person name="Wu W.L."/>
            <person name="Chen Y.Y."/>
            <person name="Lin Y.F."/>
            <person name="Hsu J.L."/>
            <person name="Li C.Y."/>
            <person name="Wang Z.W."/>
            <person name="Zhao X."/>
            <person name="Zhong W.Y."/>
            <person name="Ma X.K."/>
            <person name="Ma L."/>
            <person name="Huang J."/>
            <person name="Chen G.Z."/>
            <person name="Huang M.Z."/>
            <person name="Huang L."/>
            <person name="Peng D.H."/>
            <person name="Luo Y.B."/>
            <person name="Zou S.Q."/>
            <person name="Chen S.P."/>
            <person name="Lan S."/>
            <person name="Tsai W.C."/>
            <person name="Van de Peer Y."/>
            <person name="Liu Z.J."/>
        </authorList>
    </citation>
    <scope>NUCLEOTIDE SEQUENCE [LARGE SCALE GENOMIC DNA]</scope>
    <source>
        <strain evidence="2">Lor287</strain>
    </source>
</reference>
<dbReference type="EMBL" id="JBBWWQ010000012">
    <property type="protein sequence ID" value="KAK8934676.1"/>
    <property type="molecule type" value="Genomic_DNA"/>
</dbReference>
<sequence length="132" mass="14550">MVAIKGSEEGGTTEREMRRGMRRQTTEPADRSPRIGDRSGQNPIRRNLRGLSPLPKKYKWLANVTGGSQMKKLWAAQKPSAFGANTPDSNTSVNVGSRSRSARSNPPFLTILAALWCSSLFSMFLEPFSCGF</sequence>
<dbReference type="AlphaFoldDB" id="A0AAP0BBD0"/>
<feature type="region of interest" description="Disordered" evidence="1">
    <location>
        <begin position="81"/>
        <end position="103"/>
    </location>
</feature>
<feature type="compositionally biased region" description="Polar residues" evidence="1">
    <location>
        <begin position="86"/>
        <end position="103"/>
    </location>
</feature>
<name>A0AAP0BBD0_9ASPA</name>
<protein>
    <submittedName>
        <fullName evidence="2">Uncharacterized protein</fullName>
    </submittedName>
</protein>
<dbReference type="Proteomes" id="UP001418222">
    <property type="component" value="Unassembled WGS sequence"/>
</dbReference>
<organism evidence="2 3">
    <name type="scientific">Platanthera zijinensis</name>
    <dbReference type="NCBI Taxonomy" id="2320716"/>
    <lineage>
        <taxon>Eukaryota</taxon>
        <taxon>Viridiplantae</taxon>
        <taxon>Streptophyta</taxon>
        <taxon>Embryophyta</taxon>
        <taxon>Tracheophyta</taxon>
        <taxon>Spermatophyta</taxon>
        <taxon>Magnoliopsida</taxon>
        <taxon>Liliopsida</taxon>
        <taxon>Asparagales</taxon>
        <taxon>Orchidaceae</taxon>
        <taxon>Orchidoideae</taxon>
        <taxon>Orchideae</taxon>
        <taxon>Orchidinae</taxon>
        <taxon>Platanthera</taxon>
    </lineage>
</organism>
<evidence type="ECO:0000313" key="2">
    <source>
        <dbReference type="EMBL" id="KAK8934676.1"/>
    </source>
</evidence>
<proteinExistence type="predicted"/>
<evidence type="ECO:0000256" key="1">
    <source>
        <dbReference type="SAM" id="MobiDB-lite"/>
    </source>
</evidence>
<keyword evidence="3" id="KW-1185">Reference proteome</keyword>
<feature type="region of interest" description="Disordered" evidence="1">
    <location>
        <begin position="1"/>
        <end position="51"/>
    </location>
</feature>